<accession>A0A4R5EQJ9</accession>
<evidence type="ECO:0008006" key="4">
    <source>
        <dbReference type="Google" id="ProtNLM"/>
    </source>
</evidence>
<dbReference type="Proteomes" id="UP000294662">
    <property type="component" value="Unassembled WGS sequence"/>
</dbReference>
<organism evidence="2 3">
    <name type="scientific">Antarcticimicrobium sediminis</name>
    <dbReference type="NCBI Taxonomy" id="2546227"/>
    <lineage>
        <taxon>Bacteria</taxon>
        <taxon>Pseudomonadati</taxon>
        <taxon>Pseudomonadota</taxon>
        <taxon>Alphaproteobacteria</taxon>
        <taxon>Rhodobacterales</taxon>
        <taxon>Paracoccaceae</taxon>
        <taxon>Antarcticimicrobium</taxon>
    </lineage>
</organism>
<evidence type="ECO:0000256" key="1">
    <source>
        <dbReference type="SAM" id="Coils"/>
    </source>
</evidence>
<keyword evidence="3" id="KW-1185">Reference proteome</keyword>
<name>A0A4R5EQJ9_9RHOB</name>
<sequence length="275" mass="28434">MKQVQDSVSGLDVPDLAPVSAKLDDLSGQLASGQGALDSLRAEVTDLSGKMTTLDARLNELETRPLTQGADPEAVAAYERELAAVQEAMAKQRAEVEKMIAEARETEGRATEAAQAAANRNALARLRGMLESGAPLGGILDELRAGGVAVPDALSAAADGVATMAALRDSYPPAARDALAAARAGTVETDRSLGAFLRRQLGARSVAPREGGDADAVLSRVEADLTAGRLSQALDEIATLPDPARSALAEWTARAAQRLSALEAAETLAQSLNTN</sequence>
<dbReference type="AlphaFoldDB" id="A0A4R5EQJ9"/>
<dbReference type="OrthoDB" id="7659420at2"/>
<reference evidence="2 3" key="1">
    <citation type="submission" date="2019-03" db="EMBL/GenBank/DDBJ databases">
        <authorList>
            <person name="Zhang S."/>
        </authorList>
    </citation>
    <scope>NUCLEOTIDE SEQUENCE [LARGE SCALE GENOMIC DNA]</scope>
    <source>
        <strain evidence="2 3">S4J41</strain>
    </source>
</reference>
<dbReference type="Gene3D" id="1.10.287.1490">
    <property type="match status" value="1"/>
</dbReference>
<dbReference type="EMBL" id="SMFP01000008">
    <property type="protein sequence ID" value="TDE36968.1"/>
    <property type="molecule type" value="Genomic_DNA"/>
</dbReference>
<gene>
    <name evidence="2" type="ORF">E1B25_12790</name>
</gene>
<evidence type="ECO:0000313" key="2">
    <source>
        <dbReference type="EMBL" id="TDE36968.1"/>
    </source>
</evidence>
<feature type="coiled-coil region" evidence="1">
    <location>
        <begin position="44"/>
        <end position="109"/>
    </location>
</feature>
<keyword evidence="1" id="KW-0175">Coiled coil</keyword>
<protein>
    <recommendedName>
        <fullName evidence="4">Inner membrane protein</fullName>
    </recommendedName>
</protein>
<comment type="caution">
    <text evidence="2">The sequence shown here is derived from an EMBL/GenBank/DDBJ whole genome shotgun (WGS) entry which is preliminary data.</text>
</comment>
<proteinExistence type="predicted"/>
<evidence type="ECO:0000313" key="3">
    <source>
        <dbReference type="Proteomes" id="UP000294662"/>
    </source>
</evidence>